<comment type="subcellular location">
    <subcellularLocation>
        <location evidence="1">Cell membrane</location>
        <topology evidence="1">Single-pass type IV membrane protein</topology>
    </subcellularLocation>
    <subcellularLocation>
        <location evidence="2">Cytoplasm</location>
        <location evidence="2">Perinuclear region</location>
    </subcellularLocation>
    <subcellularLocation>
        <location evidence="12">Golgi apparatus</location>
        <location evidence="12">trans-Golgi network membrane</location>
        <topology evidence="12">Single-pass type IV membrane protein</topology>
    </subcellularLocation>
</comment>
<dbReference type="Proteomes" id="UP000052978">
    <property type="component" value="Unassembled WGS sequence"/>
</dbReference>
<keyword evidence="10" id="KW-0333">Golgi apparatus</keyword>
<evidence type="ECO:0000256" key="4">
    <source>
        <dbReference type="ARBA" id="ARBA00022490"/>
    </source>
</evidence>
<dbReference type="InterPro" id="IPR018247">
    <property type="entry name" value="EF_Hand_1_Ca_BS"/>
</dbReference>
<evidence type="ECO:0000256" key="2">
    <source>
        <dbReference type="ARBA" id="ARBA00004556"/>
    </source>
</evidence>
<dbReference type="PROSITE" id="PS00018">
    <property type="entry name" value="EF_HAND_1"/>
    <property type="match status" value="2"/>
</dbReference>
<dbReference type="PROSITE" id="PS50222">
    <property type="entry name" value="EF_HAND_2"/>
    <property type="match status" value="2"/>
</dbReference>
<dbReference type="eggNOG" id="KOG0027">
    <property type="taxonomic scope" value="Eukaryota"/>
</dbReference>
<evidence type="ECO:0000256" key="11">
    <source>
        <dbReference type="ARBA" id="ARBA00023136"/>
    </source>
</evidence>
<dbReference type="GO" id="GO:0048471">
    <property type="term" value="C:perinuclear region of cytoplasm"/>
    <property type="evidence" value="ECO:0007669"/>
    <property type="project" value="UniProtKB-SubCell"/>
</dbReference>
<dbReference type="GO" id="GO:0005886">
    <property type="term" value="C:plasma membrane"/>
    <property type="evidence" value="ECO:0007669"/>
    <property type="project" value="UniProtKB-SubCell"/>
</dbReference>
<organism evidence="17 18">
    <name type="scientific">Myotis brandtii</name>
    <name type="common">Brandt's bat</name>
    <dbReference type="NCBI Taxonomy" id="109478"/>
    <lineage>
        <taxon>Eukaryota</taxon>
        <taxon>Metazoa</taxon>
        <taxon>Chordata</taxon>
        <taxon>Craniata</taxon>
        <taxon>Vertebrata</taxon>
        <taxon>Euteleostomi</taxon>
        <taxon>Mammalia</taxon>
        <taxon>Eutheria</taxon>
        <taxon>Laurasiatheria</taxon>
        <taxon>Chiroptera</taxon>
        <taxon>Yangochiroptera</taxon>
        <taxon>Vespertilionidae</taxon>
        <taxon>Myotis</taxon>
    </lineage>
</organism>
<feature type="transmembrane region" description="Helical" evidence="15">
    <location>
        <begin position="227"/>
        <end position="249"/>
    </location>
</feature>
<dbReference type="CDD" id="cd00051">
    <property type="entry name" value="EFh"/>
    <property type="match status" value="1"/>
</dbReference>
<comment type="subunit">
    <text evidence="13">Interacts with PI4KB. This binding competes with FREQ/NCS1 binding in a calcium-dependent manner.</text>
</comment>
<dbReference type="Pfam" id="PF13499">
    <property type="entry name" value="EF-hand_7"/>
    <property type="match status" value="1"/>
</dbReference>
<keyword evidence="11 15" id="KW-0472">Membrane</keyword>
<evidence type="ECO:0000313" key="18">
    <source>
        <dbReference type="Proteomes" id="UP000052978"/>
    </source>
</evidence>
<keyword evidence="5 15" id="KW-0812">Transmembrane</keyword>
<evidence type="ECO:0000256" key="8">
    <source>
        <dbReference type="ARBA" id="ARBA00022837"/>
    </source>
</evidence>
<sequence length="254" mass="28336">MGKPMGAETVSETDRLPPVLTPTSGTQSPHPPAPGFWDLGSGEATVSVTVSLSTVRHDLKLSSSTKLFSGRQRLEIREAFRVLDRDGNGFISKQELGMAMRSLGYMPSEVELAIIMQRLDMDGDGQVDFDEFMTILGPKLVSSEGRDGFLGNTIDSIFWQFDMQRITLEELKHILYHAFRDHLTMKDIENIIINEEESLNDTSGNCQTEFEGVHSQKQNRQTCVRKSLICAFAMAFIISVMLIAANQILRSGME</sequence>
<dbReference type="FunFam" id="1.10.238.10:FF:000115">
    <property type="entry name" value="Calcium-binding protein 8"/>
    <property type="match status" value="1"/>
</dbReference>
<dbReference type="InterPro" id="IPR051111">
    <property type="entry name" value="Ca-binding_regulatory"/>
</dbReference>
<evidence type="ECO:0000256" key="13">
    <source>
        <dbReference type="ARBA" id="ARBA00038636"/>
    </source>
</evidence>
<evidence type="ECO:0000313" key="17">
    <source>
        <dbReference type="EMBL" id="EPQ11354.1"/>
    </source>
</evidence>
<keyword evidence="6" id="KW-0479">Metal-binding</keyword>
<dbReference type="Gene3D" id="1.10.238.10">
    <property type="entry name" value="EF-hand"/>
    <property type="match status" value="1"/>
</dbReference>
<dbReference type="InterPro" id="IPR011992">
    <property type="entry name" value="EF-hand-dom_pair"/>
</dbReference>
<feature type="domain" description="EF-hand" evidence="16">
    <location>
        <begin position="71"/>
        <end position="106"/>
    </location>
</feature>
<evidence type="ECO:0000256" key="14">
    <source>
        <dbReference type="SAM" id="MobiDB-lite"/>
    </source>
</evidence>
<gene>
    <name evidence="17" type="ORF">D623_10032263</name>
</gene>
<evidence type="ECO:0000256" key="15">
    <source>
        <dbReference type="SAM" id="Phobius"/>
    </source>
</evidence>
<dbReference type="GO" id="GO:0032588">
    <property type="term" value="C:trans-Golgi network membrane"/>
    <property type="evidence" value="ECO:0007669"/>
    <property type="project" value="TreeGrafter"/>
</dbReference>
<dbReference type="SMART" id="SM00054">
    <property type="entry name" value="EFh"/>
    <property type="match status" value="2"/>
</dbReference>
<keyword evidence="4" id="KW-0963">Cytoplasm</keyword>
<dbReference type="EMBL" id="KE163235">
    <property type="protein sequence ID" value="EPQ11354.1"/>
    <property type="molecule type" value="Genomic_DNA"/>
</dbReference>
<accession>S7N2Z1</accession>
<feature type="domain" description="EF-hand" evidence="16">
    <location>
        <begin position="107"/>
        <end position="142"/>
    </location>
</feature>
<evidence type="ECO:0000256" key="12">
    <source>
        <dbReference type="ARBA" id="ARBA00037801"/>
    </source>
</evidence>
<dbReference type="AlphaFoldDB" id="S7N2Z1"/>
<evidence type="ECO:0000256" key="10">
    <source>
        <dbReference type="ARBA" id="ARBA00023034"/>
    </source>
</evidence>
<dbReference type="SUPFAM" id="SSF47473">
    <property type="entry name" value="EF-hand"/>
    <property type="match status" value="1"/>
</dbReference>
<evidence type="ECO:0000256" key="6">
    <source>
        <dbReference type="ARBA" id="ARBA00022723"/>
    </source>
</evidence>
<dbReference type="InterPro" id="IPR001751">
    <property type="entry name" value="S100/CaBP7/8-like_CS"/>
</dbReference>
<evidence type="ECO:0000256" key="9">
    <source>
        <dbReference type="ARBA" id="ARBA00022989"/>
    </source>
</evidence>
<name>S7N2Z1_MYOBR</name>
<evidence type="ECO:0000256" key="1">
    <source>
        <dbReference type="ARBA" id="ARBA00004521"/>
    </source>
</evidence>
<dbReference type="PANTHER" id="PTHR46311:SF3">
    <property type="entry name" value="CALCIUM-BINDING PROTEIN 8"/>
    <property type="match status" value="1"/>
</dbReference>
<reference evidence="17 18" key="1">
    <citation type="journal article" date="2013" name="Nat. Commun.">
        <title>Genome analysis reveals insights into physiology and longevity of the Brandt's bat Myotis brandtii.</title>
        <authorList>
            <person name="Seim I."/>
            <person name="Fang X."/>
            <person name="Xiong Z."/>
            <person name="Lobanov A.V."/>
            <person name="Huang Z."/>
            <person name="Ma S."/>
            <person name="Feng Y."/>
            <person name="Turanov A.A."/>
            <person name="Zhu Y."/>
            <person name="Lenz T.L."/>
            <person name="Gerashchenko M.V."/>
            <person name="Fan D."/>
            <person name="Hee Yim S."/>
            <person name="Yao X."/>
            <person name="Jordan D."/>
            <person name="Xiong Y."/>
            <person name="Ma Y."/>
            <person name="Lyapunov A.N."/>
            <person name="Chen G."/>
            <person name="Kulakova O.I."/>
            <person name="Sun Y."/>
            <person name="Lee S.G."/>
            <person name="Bronson R.T."/>
            <person name="Moskalev A.A."/>
            <person name="Sunyaev S.R."/>
            <person name="Zhang G."/>
            <person name="Krogh A."/>
            <person name="Wang J."/>
            <person name="Gladyshev V.N."/>
        </authorList>
    </citation>
    <scope>NUCLEOTIDE SEQUENCE [LARGE SCALE GENOMIC DNA]</scope>
</reference>
<protein>
    <submittedName>
        <fullName evidence="17">Calcium-binding protein 8</fullName>
    </submittedName>
</protein>
<evidence type="ECO:0000256" key="3">
    <source>
        <dbReference type="ARBA" id="ARBA00022475"/>
    </source>
</evidence>
<evidence type="ECO:0000259" key="16">
    <source>
        <dbReference type="PROSITE" id="PS50222"/>
    </source>
</evidence>
<keyword evidence="3" id="KW-1003">Cell membrane</keyword>
<keyword evidence="18" id="KW-1185">Reference proteome</keyword>
<dbReference type="PROSITE" id="PS00303">
    <property type="entry name" value="S100_CABP"/>
    <property type="match status" value="1"/>
</dbReference>
<feature type="region of interest" description="Disordered" evidence="14">
    <location>
        <begin position="1"/>
        <end position="35"/>
    </location>
</feature>
<keyword evidence="8" id="KW-0106">Calcium</keyword>
<proteinExistence type="predicted"/>
<dbReference type="GO" id="GO:0005509">
    <property type="term" value="F:calcium ion binding"/>
    <property type="evidence" value="ECO:0007669"/>
    <property type="project" value="InterPro"/>
</dbReference>
<evidence type="ECO:0000256" key="7">
    <source>
        <dbReference type="ARBA" id="ARBA00022737"/>
    </source>
</evidence>
<dbReference type="PANTHER" id="PTHR46311">
    <property type="entry name" value="CALCIUM-BINDING PROTEIN 8-RELATED"/>
    <property type="match status" value="1"/>
</dbReference>
<keyword evidence="9 15" id="KW-1133">Transmembrane helix</keyword>
<evidence type="ECO:0000256" key="5">
    <source>
        <dbReference type="ARBA" id="ARBA00022692"/>
    </source>
</evidence>
<dbReference type="InterPro" id="IPR002048">
    <property type="entry name" value="EF_hand_dom"/>
</dbReference>
<keyword evidence="7" id="KW-0677">Repeat</keyword>